<dbReference type="GeneID" id="106549882"/>
<dbReference type="CTD" id="28984"/>
<reference evidence="3" key="1">
    <citation type="submission" date="2025-08" db="UniProtKB">
        <authorList>
            <consortium name="RefSeq"/>
        </authorList>
    </citation>
    <scope>IDENTIFICATION</scope>
    <source>
        <tissue evidence="3">Skeletal muscle</tissue>
    </source>
</reference>
<dbReference type="Pfam" id="PF15151">
    <property type="entry name" value="RGCC"/>
    <property type="match status" value="1"/>
</dbReference>
<dbReference type="AlphaFoldDB" id="A0A6I9YG09"/>
<feature type="region of interest" description="Disordered" evidence="1">
    <location>
        <begin position="31"/>
        <end position="77"/>
    </location>
</feature>
<dbReference type="PANTHER" id="PTHR32193">
    <property type="entry name" value="REGULATOR OF CELL CYCLE RGCC"/>
    <property type="match status" value="1"/>
</dbReference>
<dbReference type="Proteomes" id="UP000504617">
    <property type="component" value="Unplaced"/>
</dbReference>
<dbReference type="GO" id="GO:0051726">
    <property type="term" value="P:regulation of cell cycle"/>
    <property type="evidence" value="ECO:0007669"/>
    <property type="project" value="InterPro"/>
</dbReference>
<protein>
    <submittedName>
        <fullName evidence="3">Regulator of cell cycle RGCC isoform X1</fullName>
    </submittedName>
</protein>
<feature type="compositionally biased region" description="Low complexity" evidence="1">
    <location>
        <begin position="38"/>
        <end position="57"/>
    </location>
</feature>
<sequence>METAAEGRGLATDSLEGFLLDFEQAVRDFEQRGSSPYDSGIDDSGSKSISPSSSLDSSQEDLTAAVASSHTPSSTAKLGDTRELEAFIADLDQILKGRCGIYPLPNRKPKGSSGEPGFCLCLCVGASGEPLGTQMVRAGAFIGSLGFKRGALVTSHSGW</sequence>
<dbReference type="PANTHER" id="PTHR32193:SF5">
    <property type="entry name" value="RGCC PROTEIN"/>
    <property type="match status" value="1"/>
</dbReference>
<proteinExistence type="predicted"/>
<name>A0A6I9YG09_9SAUR</name>
<evidence type="ECO:0000313" key="3">
    <source>
        <dbReference type="RefSeq" id="XP_013923112.1"/>
    </source>
</evidence>
<dbReference type="RefSeq" id="XP_013923112.1">
    <property type="nucleotide sequence ID" value="XM_014067637.1"/>
</dbReference>
<dbReference type="InterPro" id="IPR029252">
    <property type="entry name" value="RGCC"/>
</dbReference>
<feature type="compositionally biased region" description="Polar residues" evidence="1">
    <location>
        <begin position="66"/>
        <end position="76"/>
    </location>
</feature>
<evidence type="ECO:0000256" key="1">
    <source>
        <dbReference type="SAM" id="MobiDB-lite"/>
    </source>
</evidence>
<accession>A0A6I9YG09</accession>
<organism evidence="2 3">
    <name type="scientific">Thamnophis sirtalis</name>
    <dbReference type="NCBI Taxonomy" id="35019"/>
    <lineage>
        <taxon>Eukaryota</taxon>
        <taxon>Metazoa</taxon>
        <taxon>Chordata</taxon>
        <taxon>Craniata</taxon>
        <taxon>Vertebrata</taxon>
        <taxon>Euteleostomi</taxon>
        <taxon>Lepidosauria</taxon>
        <taxon>Squamata</taxon>
        <taxon>Bifurcata</taxon>
        <taxon>Unidentata</taxon>
        <taxon>Episquamata</taxon>
        <taxon>Toxicofera</taxon>
        <taxon>Serpentes</taxon>
        <taxon>Colubroidea</taxon>
        <taxon>Colubridae</taxon>
        <taxon>Natricinae</taxon>
        <taxon>Thamnophis</taxon>
    </lineage>
</organism>
<dbReference type="OrthoDB" id="9887289at2759"/>
<evidence type="ECO:0000313" key="2">
    <source>
        <dbReference type="Proteomes" id="UP000504617"/>
    </source>
</evidence>
<gene>
    <name evidence="3" type="primary">RGCC</name>
</gene>
<dbReference type="KEGG" id="tsr:106549882"/>
<keyword evidence="2" id="KW-1185">Reference proteome</keyword>